<protein>
    <submittedName>
        <fullName evidence="1">Uncharacterized protein</fullName>
    </submittedName>
</protein>
<sequence length="60" mass="6898">MNPKTNFTENCAPTPHPCSIKTSNINIDNLENDYENLINCCQRHVCRINGNEKRSLDEYA</sequence>
<gene>
    <name evidence="1" type="ORF">BpHYR1_047002</name>
</gene>
<evidence type="ECO:0000313" key="2">
    <source>
        <dbReference type="Proteomes" id="UP000276133"/>
    </source>
</evidence>
<organism evidence="1 2">
    <name type="scientific">Brachionus plicatilis</name>
    <name type="common">Marine rotifer</name>
    <name type="synonym">Brachionus muelleri</name>
    <dbReference type="NCBI Taxonomy" id="10195"/>
    <lineage>
        <taxon>Eukaryota</taxon>
        <taxon>Metazoa</taxon>
        <taxon>Spiralia</taxon>
        <taxon>Gnathifera</taxon>
        <taxon>Rotifera</taxon>
        <taxon>Eurotatoria</taxon>
        <taxon>Monogononta</taxon>
        <taxon>Pseudotrocha</taxon>
        <taxon>Ploima</taxon>
        <taxon>Brachionidae</taxon>
        <taxon>Brachionus</taxon>
    </lineage>
</organism>
<dbReference type="Proteomes" id="UP000276133">
    <property type="component" value="Unassembled WGS sequence"/>
</dbReference>
<reference evidence="1 2" key="1">
    <citation type="journal article" date="2018" name="Sci. Rep.">
        <title>Genomic signatures of local adaptation to the degree of environmental predictability in rotifers.</title>
        <authorList>
            <person name="Franch-Gras L."/>
            <person name="Hahn C."/>
            <person name="Garcia-Roger E.M."/>
            <person name="Carmona M.J."/>
            <person name="Serra M."/>
            <person name="Gomez A."/>
        </authorList>
    </citation>
    <scope>NUCLEOTIDE SEQUENCE [LARGE SCALE GENOMIC DNA]</scope>
    <source>
        <strain evidence="1">HYR1</strain>
    </source>
</reference>
<dbReference type="EMBL" id="REGN01001578">
    <property type="protein sequence ID" value="RNA33804.1"/>
    <property type="molecule type" value="Genomic_DNA"/>
</dbReference>
<dbReference type="AlphaFoldDB" id="A0A3M7SDA5"/>
<name>A0A3M7SDA5_BRAPC</name>
<evidence type="ECO:0000313" key="1">
    <source>
        <dbReference type="EMBL" id="RNA33804.1"/>
    </source>
</evidence>
<comment type="caution">
    <text evidence="1">The sequence shown here is derived from an EMBL/GenBank/DDBJ whole genome shotgun (WGS) entry which is preliminary data.</text>
</comment>
<proteinExistence type="predicted"/>
<keyword evidence="2" id="KW-1185">Reference proteome</keyword>
<accession>A0A3M7SDA5</accession>